<evidence type="ECO:0000256" key="1">
    <source>
        <dbReference type="ARBA" id="ARBA00000085"/>
    </source>
</evidence>
<evidence type="ECO:0000256" key="3">
    <source>
        <dbReference type="ARBA" id="ARBA00022553"/>
    </source>
</evidence>
<evidence type="ECO:0000256" key="2">
    <source>
        <dbReference type="ARBA" id="ARBA00012438"/>
    </source>
</evidence>
<dbReference type="PANTHER" id="PTHR43047:SF66">
    <property type="entry name" value="HISKA"/>
    <property type="match status" value="1"/>
</dbReference>
<dbReference type="SUPFAM" id="SSF55874">
    <property type="entry name" value="ATPase domain of HSP90 chaperone/DNA topoisomerase II/histidine kinase"/>
    <property type="match status" value="2"/>
</dbReference>
<feature type="compositionally biased region" description="Basic residues" evidence="7">
    <location>
        <begin position="92"/>
        <end position="101"/>
    </location>
</feature>
<keyword evidence="8" id="KW-0812">Transmembrane</keyword>
<organism evidence="11 12">
    <name type="scientific">Serendipita vermifera MAFF 305830</name>
    <dbReference type="NCBI Taxonomy" id="933852"/>
    <lineage>
        <taxon>Eukaryota</taxon>
        <taxon>Fungi</taxon>
        <taxon>Dikarya</taxon>
        <taxon>Basidiomycota</taxon>
        <taxon>Agaricomycotina</taxon>
        <taxon>Agaricomycetes</taxon>
        <taxon>Sebacinales</taxon>
        <taxon>Serendipitaceae</taxon>
        <taxon>Serendipita</taxon>
    </lineage>
</organism>
<dbReference type="InterPro" id="IPR011006">
    <property type="entry name" value="CheY-like_superfamily"/>
</dbReference>
<name>A0A0C3BMH5_SERVB</name>
<evidence type="ECO:0000256" key="7">
    <source>
        <dbReference type="SAM" id="MobiDB-lite"/>
    </source>
</evidence>
<feature type="transmembrane region" description="Helical" evidence="8">
    <location>
        <begin position="307"/>
        <end position="331"/>
    </location>
</feature>
<dbReference type="Proteomes" id="UP000054097">
    <property type="component" value="Unassembled WGS sequence"/>
</dbReference>
<keyword evidence="12" id="KW-1185">Reference proteome</keyword>
<dbReference type="Gene3D" id="3.30.565.10">
    <property type="entry name" value="Histidine kinase-like ATPase, C-terminal domain"/>
    <property type="match status" value="1"/>
</dbReference>
<feature type="transmembrane region" description="Helical" evidence="8">
    <location>
        <begin position="276"/>
        <end position="295"/>
    </location>
</feature>
<feature type="modified residue" description="4-aspartylphosphate" evidence="6">
    <location>
        <position position="1052"/>
    </location>
</feature>
<feature type="domain" description="Histidine kinase" evidence="9">
    <location>
        <begin position="452"/>
        <end position="795"/>
    </location>
</feature>
<reference evidence="12" key="2">
    <citation type="submission" date="2015-01" db="EMBL/GenBank/DDBJ databases">
        <title>Evolutionary Origins and Diversification of the Mycorrhizal Mutualists.</title>
        <authorList>
            <consortium name="DOE Joint Genome Institute"/>
            <consortium name="Mycorrhizal Genomics Consortium"/>
            <person name="Kohler A."/>
            <person name="Kuo A."/>
            <person name="Nagy L.G."/>
            <person name="Floudas D."/>
            <person name="Copeland A."/>
            <person name="Barry K.W."/>
            <person name="Cichocki N."/>
            <person name="Veneault-Fourrey C."/>
            <person name="LaButti K."/>
            <person name="Lindquist E.A."/>
            <person name="Lipzen A."/>
            <person name="Lundell T."/>
            <person name="Morin E."/>
            <person name="Murat C."/>
            <person name="Riley R."/>
            <person name="Ohm R."/>
            <person name="Sun H."/>
            <person name="Tunlid A."/>
            <person name="Henrissat B."/>
            <person name="Grigoriev I.V."/>
            <person name="Hibbett D.S."/>
            <person name="Martin F."/>
        </authorList>
    </citation>
    <scope>NUCLEOTIDE SEQUENCE [LARGE SCALE GENOMIC DNA]</scope>
    <source>
        <strain evidence="12">MAFF 305830</strain>
    </source>
</reference>
<dbReference type="AlphaFoldDB" id="A0A0C3BMH5"/>
<feature type="compositionally biased region" description="Polar residues" evidence="7">
    <location>
        <begin position="33"/>
        <end position="42"/>
    </location>
</feature>
<feature type="region of interest" description="Disordered" evidence="7">
    <location>
        <begin position="134"/>
        <end position="161"/>
    </location>
</feature>
<dbReference type="EC" id="2.7.13.3" evidence="2"/>
<dbReference type="PRINTS" id="PR00344">
    <property type="entry name" value="BCTRLSENSOR"/>
</dbReference>
<dbReference type="SUPFAM" id="SSF52172">
    <property type="entry name" value="CheY-like"/>
    <property type="match status" value="1"/>
</dbReference>
<dbReference type="GO" id="GO:0005886">
    <property type="term" value="C:plasma membrane"/>
    <property type="evidence" value="ECO:0007669"/>
    <property type="project" value="TreeGrafter"/>
</dbReference>
<dbReference type="HOGENOM" id="CLU_006108_0_0_1"/>
<dbReference type="STRING" id="933852.A0A0C3BMH5"/>
<feature type="compositionally biased region" description="Basic and acidic residues" evidence="7">
    <location>
        <begin position="82"/>
        <end position="91"/>
    </location>
</feature>
<feature type="domain" description="Response regulatory" evidence="10">
    <location>
        <begin position="970"/>
        <end position="1117"/>
    </location>
</feature>
<dbReference type="SMART" id="SM00388">
    <property type="entry name" value="HisKA"/>
    <property type="match status" value="1"/>
</dbReference>
<evidence type="ECO:0000256" key="4">
    <source>
        <dbReference type="ARBA" id="ARBA00022679"/>
    </source>
</evidence>
<dbReference type="SMART" id="SM00387">
    <property type="entry name" value="HATPase_c"/>
    <property type="match status" value="1"/>
</dbReference>
<evidence type="ECO:0000256" key="8">
    <source>
        <dbReference type="SAM" id="Phobius"/>
    </source>
</evidence>
<evidence type="ECO:0000313" key="12">
    <source>
        <dbReference type="Proteomes" id="UP000054097"/>
    </source>
</evidence>
<dbReference type="InterPro" id="IPR036097">
    <property type="entry name" value="HisK_dim/P_sf"/>
</dbReference>
<feature type="region of interest" description="Disordered" evidence="7">
    <location>
        <begin position="1"/>
        <end position="114"/>
    </location>
</feature>
<dbReference type="InterPro" id="IPR036890">
    <property type="entry name" value="HATPase_C_sf"/>
</dbReference>
<feature type="region of interest" description="Disordered" evidence="7">
    <location>
        <begin position="1017"/>
        <end position="1037"/>
    </location>
</feature>
<dbReference type="InterPro" id="IPR004358">
    <property type="entry name" value="Sig_transdc_His_kin-like_C"/>
</dbReference>
<dbReference type="PROSITE" id="PS50109">
    <property type="entry name" value="HIS_KIN"/>
    <property type="match status" value="1"/>
</dbReference>
<dbReference type="InterPro" id="IPR003661">
    <property type="entry name" value="HisK_dim/P_dom"/>
</dbReference>
<gene>
    <name evidence="11" type="ORF">M408DRAFT_152619</name>
</gene>
<proteinExistence type="predicted"/>
<accession>A0A0C3BMH5</accession>
<feature type="region of interest" description="Disordered" evidence="7">
    <location>
        <begin position="836"/>
        <end position="896"/>
    </location>
</feature>
<comment type="catalytic activity">
    <reaction evidence="1">
        <text>ATP + protein L-histidine = ADP + protein N-phospho-L-histidine.</text>
        <dbReference type="EC" id="2.7.13.3"/>
    </reaction>
</comment>
<dbReference type="CDD" id="cd00082">
    <property type="entry name" value="HisKA"/>
    <property type="match status" value="1"/>
</dbReference>
<evidence type="ECO:0000313" key="11">
    <source>
        <dbReference type="EMBL" id="KIM33309.1"/>
    </source>
</evidence>
<dbReference type="OrthoDB" id="60033at2759"/>
<dbReference type="InterPro" id="IPR005467">
    <property type="entry name" value="His_kinase_dom"/>
</dbReference>
<dbReference type="Gene3D" id="1.10.287.130">
    <property type="match status" value="1"/>
</dbReference>
<feature type="transmembrane region" description="Helical" evidence="8">
    <location>
        <begin position="368"/>
        <end position="387"/>
    </location>
</feature>
<feature type="region of interest" description="Disordered" evidence="7">
    <location>
        <begin position="619"/>
        <end position="706"/>
    </location>
</feature>
<dbReference type="EMBL" id="KN824278">
    <property type="protein sequence ID" value="KIM33309.1"/>
    <property type="molecule type" value="Genomic_DNA"/>
</dbReference>
<feature type="transmembrane region" description="Helical" evidence="8">
    <location>
        <begin position="246"/>
        <end position="270"/>
    </location>
</feature>
<sequence>MSTLPQPATVSVDRRKTGLVHGIRSRWNRFKQSRNTGSSPSNFEKDFPFGGGSTEASTSVTGAPDEPQRKRDVYYAIPKVHSSRDGEEHTGRFRTARRRTSRPQGKPSEPIEAEVEDVSDVDVIVVDNSFEVGGQQESLTEPSAGPNAAEHQPTVALQPGQGKINGGYGWDPKDRQNGLNLSSSQTHSQHDTGSMAHTGITSMYFQSVIRFFRYGYTVLYGVFFPHFDDAQHEKQFTSQEWYLGKILALIASGFLVLNWVLACIFVPRPFVLFDYIFHFAIAPILTLPLPVFIIFRFPVRHPIFYQTFLTISLWSWTYWFWMSLVLCGFYSGNSFFTCGGKDFLGLYYYCTGFPAIGLFALGQRRFPAALSAGLTLILMAVFVIPYRTSWTRIIINQIVFHAFLIYINWSREMADRDRFIMSRQIKDAYLYRHRLQMREKQIQNSKQRLTGYIFHEVRVPLNTAMLAVQNIEASGSVIKPLELEFNALSGSLTVMSKVLNDVLDLNRMDAGKFESVNKPYVFHKVIELLLVPLRLAASAKGINLVEELDPRIDKFVLECLIAAKKSKGDYDENEELDPLVVGDEMRCRQIFTNLTSNATKFCPPGGTVTVVTKLLWPSPPGVGATPPVGPGDPEWHGIRSENVSSKTAASEHDGSHLNGQSGAQEPRPGMEKTGSSSGPLPGLASLKGQIKGKRTNSEEEEEYTETPAINVPIDQVVIRIEVRDTGIGIKKKDVHDAKLFSPYVQTEIGRHQGGKGTGLGLALVRRIVKLSGGRLGVKSKFQQGSCFWVELPLGVGGRALHAQSTEGGGSKEVSIRSRSVAPTRARDFAIDQSSIYTNPTMNNDSSARASFSLSPPAPHFSHRTIMEQQGRVEMTPSRPELRYRRESPHPPETVGSKLAATQSFTSDTQAIAAPPRALDVPRTDTSSSAPPALSQDSSATSVPLPSAQETVTQQTPARTSPTPSTSEPLQVLVVDDDTLTRKLMTRLLTRLGCAVTTAENGVKALEILLGPVFTPSESATPSTMLPSTPGTSSTGAENIVSQPRFFDVVFLDNQMPLMSGLEAIARLRAAGREDLVVGVTGNALIRDQDEYLTAGVDHVLIKPVLEKSLKQMLSLAERKRTSPTEENASINA</sequence>
<protein>
    <recommendedName>
        <fullName evidence="2">histidine kinase</fullName>
        <ecNumber evidence="2">2.7.13.3</ecNumber>
    </recommendedName>
</protein>
<feature type="compositionally biased region" description="Basic residues" evidence="7">
    <location>
        <begin position="23"/>
        <end position="32"/>
    </location>
</feature>
<keyword evidence="8" id="KW-0472">Membrane</keyword>
<feature type="transmembrane region" description="Helical" evidence="8">
    <location>
        <begin position="393"/>
        <end position="409"/>
    </location>
</feature>
<dbReference type="SUPFAM" id="SSF47384">
    <property type="entry name" value="Homodimeric domain of signal transducing histidine kinase"/>
    <property type="match status" value="1"/>
</dbReference>
<evidence type="ECO:0000256" key="5">
    <source>
        <dbReference type="ARBA" id="ARBA00022777"/>
    </source>
</evidence>
<dbReference type="CDD" id="cd17546">
    <property type="entry name" value="REC_hyHK_CKI1_RcsC-like"/>
    <property type="match status" value="1"/>
</dbReference>
<feature type="compositionally biased region" description="Basic and acidic residues" evidence="7">
    <location>
        <begin position="879"/>
        <end position="889"/>
    </location>
</feature>
<evidence type="ECO:0000256" key="6">
    <source>
        <dbReference type="PROSITE-ProRule" id="PRU00169"/>
    </source>
</evidence>
<evidence type="ECO:0000259" key="10">
    <source>
        <dbReference type="PROSITE" id="PS50110"/>
    </source>
</evidence>
<dbReference type="PROSITE" id="PS50110">
    <property type="entry name" value="RESPONSE_REGULATORY"/>
    <property type="match status" value="1"/>
</dbReference>
<keyword evidence="3 6" id="KW-0597">Phosphoprotein</keyword>
<dbReference type="InterPro" id="IPR001789">
    <property type="entry name" value="Sig_transdc_resp-reg_receiver"/>
</dbReference>
<dbReference type="GO" id="GO:0000155">
    <property type="term" value="F:phosphorelay sensor kinase activity"/>
    <property type="evidence" value="ECO:0007669"/>
    <property type="project" value="InterPro"/>
</dbReference>
<feature type="compositionally biased region" description="Polar residues" evidence="7">
    <location>
        <begin position="836"/>
        <end position="853"/>
    </location>
</feature>
<dbReference type="GO" id="GO:0009927">
    <property type="term" value="F:histidine phosphotransfer kinase activity"/>
    <property type="evidence" value="ECO:0007669"/>
    <property type="project" value="TreeGrafter"/>
</dbReference>
<feature type="region of interest" description="Disordered" evidence="7">
    <location>
        <begin position="911"/>
        <end position="970"/>
    </location>
</feature>
<dbReference type="InterPro" id="IPR003594">
    <property type="entry name" value="HATPase_dom"/>
</dbReference>
<dbReference type="Pfam" id="PF02518">
    <property type="entry name" value="HATPase_c"/>
    <property type="match status" value="1"/>
</dbReference>
<dbReference type="PANTHER" id="PTHR43047">
    <property type="entry name" value="TWO-COMPONENT HISTIDINE PROTEIN KINASE"/>
    <property type="match status" value="1"/>
</dbReference>
<keyword evidence="5" id="KW-0418">Kinase</keyword>
<dbReference type="Gene3D" id="3.40.50.2300">
    <property type="match status" value="1"/>
</dbReference>
<feature type="compositionally biased region" description="Low complexity" evidence="7">
    <location>
        <begin position="674"/>
        <end position="688"/>
    </location>
</feature>
<feature type="compositionally biased region" description="Polar residues" evidence="7">
    <location>
        <begin position="923"/>
        <end position="951"/>
    </location>
</feature>
<keyword evidence="4" id="KW-0808">Transferase</keyword>
<keyword evidence="8" id="KW-1133">Transmembrane helix</keyword>
<evidence type="ECO:0000259" key="9">
    <source>
        <dbReference type="PROSITE" id="PS50109"/>
    </source>
</evidence>
<dbReference type="SMART" id="SM00448">
    <property type="entry name" value="REC"/>
    <property type="match status" value="1"/>
</dbReference>
<feature type="compositionally biased region" description="Low complexity" evidence="7">
    <location>
        <begin position="952"/>
        <end position="970"/>
    </location>
</feature>
<feature type="transmembrane region" description="Helical" evidence="8">
    <location>
        <begin position="343"/>
        <end position="361"/>
    </location>
</feature>
<dbReference type="Pfam" id="PF00072">
    <property type="entry name" value="Response_reg"/>
    <property type="match status" value="1"/>
</dbReference>
<reference evidence="11 12" key="1">
    <citation type="submission" date="2014-04" db="EMBL/GenBank/DDBJ databases">
        <authorList>
            <consortium name="DOE Joint Genome Institute"/>
            <person name="Kuo A."/>
            <person name="Zuccaro A."/>
            <person name="Kohler A."/>
            <person name="Nagy L.G."/>
            <person name="Floudas D."/>
            <person name="Copeland A."/>
            <person name="Barry K.W."/>
            <person name="Cichocki N."/>
            <person name="Veneault-Fourrey C."/>
            <person name="LaButti K."/>
            <person name="Lindquist E.A."/>
            <person name="Lipzen A."/>
            <person name="Lundell T."/>
            <person name="Morin E."/>
            <person name="Murat C."/>
            <person name="Sun H."/>
            <person name="Tunlid A."/>
            <person name="Henrissat B."/>
            <person name="Grigoriev I.V."/>
            <person name="Hibbett D.S."/>
            <person name="Martin F."/>
            <person name="Nordberg H.P."/>
            <person name="Cantor M.N."/>
            <person name="Hua S.X."/>
        </authorList>
    </citation>
    <scope>NUCLEOTIDE SEQUENCE [LARGE SCALE GENOMIC DNA]</scope>
    <source>
        <strain evidence="11 12">MAFF 305830</strain>
    </source>
</reference>